<evidence type="ECO:0000259" key="8">
    <source>
        <dbReference type="PROSITE" id="PS50112"/>
    </source>
</evidence>
<dbReference type="PANTHER" id="PTHR43304:SF1">
    <property type="entry name" value="PAC DOMAIN-CONTAINING PROTEIN"/>
    <property type="match status" value="1"/>
</dbReference>
<dbReference type="OrthoDB" id="5522855at2"/>
<feature type="domain" description="PAS" evidence="8">
    <location>
        <begin position="533"/>
        <end position="579"/>
    </location>
</feature>
<dbReference type="InterPro" id="IPR036890">
    <property type="entry name" value="HATPase_C_sf"/>
</dbReference>
<dbReference type="SMART" id="SM00091">
    <property type="entry name" value="PAS"/>
    <property type="match status" value="4"/>
</dbReference>
<dbReference type="CDD" id="cd00130">
    <property type="entry name" value="PAS"/>
    <property type="match status" value="4"/>
</dbReference>
<dbReference type="Proteomes" id="UP000184543">
    <property type="component" value="Unassembled WGS sequence"/>
</dbReference>
<evidence type="ECO:0000256" key="4">
    <source>
        <dbReference type="ARBA" id="ARBA00022679"/>
    </source>
</evidence>
<dbReference type="InterPro" id="IPR001610">
    <property type="entry name" value="PAC"/>
</dbReference>
<dbReference type="SUPFAM" id="SSF55874">
    <property type="entry name" value="ATPase domain of HSP90 chaperone/DNA topoisomerase II/histidine kinase"/>
    <property type="match status" value="1"/>
</dbReference>
<reference evidence="11" key="1">
    <citation type="submission" date="2016-11" db="EMBL/GenBank/DDBJ databases">
        <authorList>
            <person name="Varghese N."/>
            <person name="Submissions S."/>
        </authorList>
    </citation>
    <scope>NUCLEOTIDE SEQUENCE [LARGE SCALE GENOMIC DNA]</scope>
    <source>
        <strain evidence="11">DSM 19858</strain>
    </source>
</reference>
<name>A0A1M6ERN8_9FLAO</name>
<proteinExistence type="predicted"/>
<dbReference type="InterPro" id="IPR052162">
    <property type="entry name" value="Sensor_kinase/Photoreceptor"/>
</dbReference>
<keyword evidence="6" id="KW-0175">Coiled coil</keyword>
<evidence type="ECO:0000313" key="10">
    <source>
        <dbReference type="EMBL" id="SHI88029.1"/>
    </source>
</evidence>
<evidence type="ECO:0000256" key="3">
    <source>
        <dbReference type="ARBA" id="ARBA00022553"/>
    </source>
</evidence>
<dbReference type="SMART" id="SM00086">
    <property type="entry name" value="PAC"/>
    <property type="match status" value="5"/>
</dbReference>
<dbReference type="Gene3D" id="3.30.450.20">
    <property type="entry name" value="PAS domain"/>
    <property type="match status" value="5"/>
</dbReference>
<dbReference type="EMBL" id="FQYU01000002">
    <property type="protein sequence ID" value="SHI88029.1"/>
    <property type="molecule type" value="Genomic_DNA"/>
</dbReference>
<feature type="domain" description="PAC" evidence="9">
    <location>
        <begin position="106"/>
        <end position="157"/>
    </location>
</feature>
<dbReference type="PROSITE" id="PS50113">
    <property type="entry name" value="PAC"/>
    <property type="match status" value="4"/>
</dbReference>
<dbReference type="EC" id="2.7.13.3" evidence="2"/>
<evidence type="ECO:0000256" key="6">
    <source>
        <dbReference type="SAM" id="Coils"/>
    </source>
</evidence>
<dbReference type="InterPro" id="IPR013655">
    <property type="entry name" value="PAS_fold_3"/>
</dbReference>
<feature type="domain" description="PAC" evidence="9">
    <location>
        <begin position="487"/>
        <end position="539"/>
    </location>
</feature>
<gene>
    <name evidence="10" type="ORF">SAMN04488513_102151</name>
</gene>
<dbReference type="NCBIfam" id="TIGR00229">
    <property type="entry name" value="sensory_box"/>
    <property type="match status" value="2"/>
</dbReference>
<evidence type="ECO:0000259" key="9">
    <source>
        <dbReference type="PROSITE" id="PS50113"/>
    </source>
</evidence>
<feature type="domain" description="PAC" evidence="9">
    <location>
        <begin position="359"/>
        <end position="411"/>
    </location>
</feature>
<dbReference type="Gene3D" id="3.30.565.10">
    <property type="entry name" value="Histidine kinase-like ATPase, C-terminal domain"/>
    <property type="match status" value="1"/>
</dbReference>
<dbReference type="InterPro" id="IPR005467">
    <property type="entry name" value="His_kinase_dom"/>
</dbReference>
<dbReference type="SMART" id="SM00387">
    <property type="entry name" value="HATPase_c"/>
    <property type="match status" value="1"/>
</dbReference>
<dbReference type="Gene3D" id="1.10.287.130">
    <property type="match status" value="1"/>
</dbReference>
<feature type="domain" description="PAC" evidence="9">
    <location>
        <begin position="229"/>
        <end position="283"/>
    </location>
</feature>
<dbReference type="InterPro" id="IPR004358">
    <property type="entry name" value="Sig_transdc_His_kin-like_C"/>
</dbReference>
<accession>A0A1M6ERN8</accession>
<feature type="domain" description="Histidine kinase" evidence="7">
    <location>
        <begin position="685"/>
        <end position="898"/>
    </location>
</feature>
<organism evidence="10 11">
    <name type="scientific">Pseudozobellia thermophila</name>
    <dbReference type="NCBI Taxonomy" id="192903"/>
    <lineage>
        <taxon>Bacteria</taxon>
        <taxon>Pseudomonadati</taxon>
        <taxon>Bacteroidota</taxon>
        <taxon>Flavobacteriia</taxon>
        <taxon>Flavobacteriales</taxon>
        <taxon>Flavobacteriaceae</taxon>
        <taxon>Pseudozobellia</taxon>
    </lineage>
</organism>
<feature type="coiled-coil region" evidence="6">
    <location>
        <begin position="651"/>
        <end position="682"/>
    </location>
</feature>
<dbReference type="PROSITE" id="PS50109">
    <property type="entry name" value="HIS_KIN"/>
    <property type="match status" value="1"/>
</dbReference>
<dbReference type="SUPFAM" id="SSF55785">
    <property type="entry name" value="PYP-like sensor domain (PAS domain)"/>
    <property type="match status" value="5"/>
</dbReference>
<comment type="catalytic activity">
    <reaction evidence="1">
        <text>ATP + protein L-histidine = ADP + protein N-phospho-L-histidine.</text>
        <dbReference type="EC" id="2.7.13.3"/>
    </reaction>
</comment>
<dbReference type="PRINTS" id="PR00344">
    <property type="entry name" value="BCTRLSENSOR"/>
</dbReference>
<protein>
    <recommendedName>
        <fullName evidence="2">histidine kinase</fullName>
        <ecNumber evidence="2">2.7.13.3</ecNumber>
    </recommendedName>
</protein>
<evidence type="ECO:0000259" key="7">
    <source>
        <dbReference type="PROSITE" id="PS50109"/>
    </source>
</evidence>
<sequence>MYKICQEIIGVAHILPFISTLPIVKSNNNENHTPYGDLYAQAKIGHWEFDVSSQIFTLDDISCSILGLPQGSRLAKGEAPPYFVSDTEKDSTDHLMANLIENGEPFNTEIQLKRPDGQLIWVMVAASAYIVKEKCLKVSGLTQDLTRLKALEENLHRKNQLLNVAQVKAGLAHWQWDHRTNMVRCSENMSRLLKTEKESPVPLSTILKHIPSEDVETVRRSLEKSVMHKRYQSFIHRLILNGSMRYIKVIGKVNTDADGNITNILGISQDVTDQQEFQARLIKKNHLLNLAEEKASMGHWYWKTGTKTLLASKNLLRLFGQDFDREDVRIKHLLKFVHPEDATAVRQYTSHALSKKRLDRFEFRIVLNNGHIKILRTSGEVYLDGNNEIEEILGIFQDVTEQKDYESHILKNNYLLNLAEEKASMGHWHTKSDSPVVTMSQNLENIFGIKGNGDGITLDEMLQRIHPEDREQVRSEFGLIKKNKAFKEFMFRIVLNDGRVKTLFVPNEVQIDHKEGVSEILGVCQDITRQRAEELKFRNLLDSAPNPTFIINYDRSIVMANKQAQHLFGYTSKELLGQSIRKLFPKRFYPVGDMLQDAFFSNPTVQKVDLKESLYMRNKQGEEIPVHITLGPVQTESGLLVSWVARDITQEKLAESLILQAKENLERLTKELRSQNHQLEDFSYITTHNLRAPVNNLNALLKLYKTASTEAEKSLLFEKLERVTGHLTLTLDTLVDSLKVQTNQSMLLEKLSLNKVLAKTKEILMAEIEHTGASLHCDFSEVDHVIYVRLYLESLFQNLINNSLKYRDPERSPVITISSKLSNGTVTLLFSDNGLGMDLQKYGHNLFRLNKVFHNHPEAKGVGLYMTKTQIESVGGDIRADSEVGKGTTFKIVLKNQLPDLR</sequence>
<evidence type="ECO:0000256" key="2">
    <source>
        <dbReference type="ARBA" id="ARBA00012438"/>
    </source>
</evidence>
<dbReference type="PANTHER" id="PTHR43304">
    <property type="entry name" value="PHYTOCHROME-LIKE PROTEIN CPH1"/>
    <property type="match status" value="1"/>
</dbReference>
<dbReference type="GO" id="GO:0004673">
    <property type="term" value="F:protein histidine kinase activity"/>
    <property type="evidence" value="ECO:0007669"/>
    <property type="project" value="UniProtKB-EC"/>
</dbReference>
<keyword evidence="11" id="KW-1185">Reference proteome</keyword>
<dbReference type="InterPro" id="IPR000700">
    <property type="entry name" value="PAS-assoc_C"/>
</dbReference>
<dbReference type="InterPro" id="IPR000014">
    <property type="entry name" value="PAS"/>
</dbReference>
<keyword evidence="4" id="KW-0808">Transferase</keyword>
<dbReference type="InterPro" id="IPR035965">
    <property type="entry name" value="PAS-like_dom_sf"/>
</dbReference>
<dbReference type="Pfam" id="PF02518">
    <property type="entry name" value="HATPase_c"/>
    <property type="match status" value="1"/>
</dbReference>
<dbReference type="Pfam" id="PF13426">
    <property type="entry name" value="PAS_9"/>
    <property type="match status" value="2"/>
</dbReference>
<keyword evidence="5" id="KW-0418">Kinase</keyword>
<dbReference type="Gene3D" id="2.10.70.100">
    <property type="match status" value="2"/>
</dbReference>
<evidence type="ECO:0000256" key="1">
    <source>
        <dbReference type="ARBA" id="ARBA00000085"/>
    </source>
</evidence>
<dbReference type="AlphaFoldDB" id="A0A1M6ERN8"/>
<dbReference type="InterPro" id="IPR003594">
    <property type="entry name" value="HATPase_dom"/>
</dbReference>
<evidence type="ECO:0000256" key="5">
    <source>
        <dbReference type="ARBA" id="ARBA00022777"/>
    </source>
</evidence>
<keyword evidence="3" id="KW-0597">Phosphoprotein</keyword>
<dbReference type="STRING" id="192903.SAMN04488513_102151"/>
<dbReference type="Pfam" id="PF08447">
    <property type="entry name" value="PAS_3"/>
    <property type="match status" value="2"/>
</dbReference>
<evidence type="ECO:0000313" key="11">
    <source>
        <dbReference type="Proteomes" id="UP000184543"/>
    </source>
</evidence>
<dbReference type="PROSITE" id="PS50112">
    <property type="entry name" value="PAS"/>
    <property type="match status" value="1"/>
</dbReference>